<dbReference type="SMART" id="SM00849">
    <property type="entry name" value="Lactamase_B"/>
    <property type="match status" value="1"/>
</dbReference>
<gene>
    <name evidence="4" type="ORF">KOR42_25720</name>
</gene>
<feature type="domain" description="Metallo-beta-lactamase" evidence="3">
    <location>
        <begin position="39"/>
        <end position="264"/>
    </location>
</feature>
<dbReference type="SUPFAM" id="SSF56281">
    <property type="entry name" value="Metallo-hydrolase/oxidoreductase"/>
    <property type="match status" value="1"/>
</dbReference>
<dbReference type="AlphaFoldDB" id="A0A5C5X089"/>
<evidence type="ECO:0000256" key="1">
    <source>
        <dbReference type="SAM" id="MobiDB-lite"/>
    </source>
</evidence>
<evidence type="ECO:0000313" key="4">
    <source>
        <dbReference type="EMBL" id="TWT55761.1"/>
    </source>
</evidence>
<sequence precursor="true">MRFWMFISACFLGLLISSPSAEAGKEDGHLDIYFIDVEGGAATLIVTPVGESILIDSGYPDNNGRDRDRILETIKLAHLDHIDHAVVSHWHVDHYGNHATLSSLIPIHNFWDRGIPDALQEDKNFDTRIADYRAATQNQSRTLSAGDHFELDSNGTPLSVTVLTSSRNVIPNTGEPNPFASESEEQPRDETDNACSLSLLFEFGDFRFLCCGDLTWEIEAKLMTPNNPVGTVDLFMVTHHGLPTSNNPVLVKAIDPTVAVMCNGPTKGGHPDSIATIQSCQSLKHLYQLHRNVKVDADAQTPAEFIANSEPTVNCDGIGVKASVRPDGSSYTVQIGHDGKPIEYQSRER</sequence>
<organism evidence="4 5">
    <name type="scientific">Thalassoglobus neptunius</name>
    <dbReference type="NCBI Taxonomy" id="1938619"/>
    <lineage>
        <taxon>Bacteria</taxon>
        <taxon>Pseudomonadati</taxon>
        <taxon>Planctomycetota</taxon>
        <taxon>Planctomycetia</taxon>
        <taxon>Planctomycetales</taxon>
        <taxon>Planctomycetaceae</taxon>
        <taxon>Thalassoglobus</taxon>
    </lineage>
</organism>
<dbReference type="RefSeq" id="WP_231740891.1">
    <property type="nucleotide sequence ID" value="NZ_SIHI01000002.1"/>
</dbReference>
<dbReference type="PANTHER" id="PTHR30619">
    <property type="entry name" value="DNA INTERNALIZATION/COMPETENCE PROTEIN COMEC/REC2"/>
    <property type="match status" value="1"/>
</dbReference>
<keyword evidence="2" id="KW-0732">Signal</keyword>
<protein>
    <submittedName>
        <fullName evidence="4">ComEC family competence protein</fullName>
    </submittedName>
</protein>
<name>A0A5C5X089_9PLAN</name>
<proteinExistence type="predicted"/>
<dbReference type="EMBL" id="SIHI01000002">
    <property type="protein sequence ID" value="TWT55761.1"/>
    <property type="molecule type" value="Genomic_DNA"/>
</dbReference>
<feature type="chain" id="PRO_5023023065" evidence="2">
    <location>
        <begin position="24"/>
        <end position="349"/>
    </location>
</feature>
<feature type="compositionally biased region" description="Basic and acidic residues" evidence="1">
    <location>
        <begin position="337"/>
        <end position="349"/>
    </location>
</feature>
<evidence type="ECO:0000259" key="3">
    <source>
        <dbReference type="SMART" id="SM00849"/>
    </source>
</evidence>
<dbReference type="InterPro" id="IPR052159">
    <property type="entry name" value="Competence_DNA_uptake"/>
</dbReference>
<comment type="caution">
    <text evidence="4">The sequence shown here is derived from an EMBL/GenBank/DDBJ whole genome shotgun (WGS) entry which is preliminary data.</text>
</comment>
<feature type="region of interest" description="Disordered" evidence="1">
    <location>
        <begin position="168"/>
        <end position="188"/>
    </location>
</feature>
<dbReference type="InterPro" id="IPR001279">
    <property type="entry name" value="Metallo-B-lactamas"/>
</dbReference>
<dbReference type="PANTHER" id="PTHR30619:SF1">
    <property type="entry name" value="RECOMBINATION PROTEIN 2"/>
    <property type="match status" value="1"/>
</dbReference>
<feature type="region of interest" description="Disordered" evidence="1">
    <location>
        <begin position="329"/>
        <end position="349"/>
    </location>
</feature>
<keyword evidence="5" id="KW-1185">Reference proteome</keyword>
<evidence type="ECO:0000256" key="2">
    <source>
        <dbReference type="SAM" id="SignalP"/>
    </source>
</evidence>
<reference evidence="4 5" key="1">
    <citation type="submission" date="2019-02" db="EMBL/GenBank/DDBJ databases">
        <title>Deep-cultivation of Planctomycetes and their phenomic and genomic characterization uncovers novel biology.</title>
        <authorList>
            <person name="Wiegand S."/>
            <person name="Jogler M."/>
            <person name="Boedeker C."/>
            <person name="Pinto D."/>
            <person name="Vollmers J."/>
            <person name="Rivas-Marin E."/>
            <person name="Kohn T."/>
            <person name="Peeters S.H."/>
            <person name="Heuer A."/>
            <person name="Rast P."/>
            <person name="Oberbeckmann S."/>
            <person name="Bunk B."/>
            <person name="Jeske O."/>
            <person name="Meyerdierks A."/>
            <person name="Storesund J.E."/>
            <person name="Kallscheuer N."/>
            <person name="Luecker S."/>
            <person name="Lage O.M."/>
            <person name="Pohl T."/>
            <person name="Merkel B.J."/>
            <person name="Hornburger P."/>
            <person name="Mueller R.-W."/>
            <person name="Bruemmer F."/>
            <person name="Labrenz M."/>
            <person name="Spormann A.M."/>
            <person name="Op Den Camp H."/>
            <person name="Overmann J."/>
            <person name="Amann R."/>
            <person name="Jetten M.S.M."/>
            <person name="Mascher T."/>
            <person name="Medema M.H."/>
            <person name="Devos D.P."/>
            <person name="Kaster A.-K."/>
            <person name="Ovreas L."/>
            <person name="Rohde M."/>
            <person name="Galperin M.Y."/>
            <person name="Jogler C."/>
        </authorList>
    </citation>
    <scope>NUCLEOTIDE SEQUENCE [LARGE SCALE GENOMIC DNA]</scope>
    <source>
        <strain evidence="4 5">KOR42</strain>
    </source>
</reference>
<dbReference type="Gene3D" id="3.60.15.10">
    <property type="entry name" value="Ribonuclease Z/Hydroxyacylglutathione hydrolase-like"/>
    <property type="match status" value="1"/>
</dbReference>
<dbReference type="Proteomes" id="UP000317243">
    <property type="component" value="Unassembled WGS sequence"/>
</dbReference>
<dbReference type="InterPro" id="IPR036866">
    <property type="entry name" value="RibonucZ/Hydroxyglut_hydro"/>
</dbReference>
<evidence type="ECO:0000313" key="5">
    <source>
        <dbReference type="Proteomes" id="UP000317243"/>
    </source>
</evidence>
<accession>A0A5C5X089</accession>
<dbReference type="Pfam" id="PF00753">
    <property type="entry name" value="Lactamase_B"/>
    <property type="match status" value="1"/>
</dbReference>
<feature type="signal peptide" evidence="2">
    <location>
        <begin position="1"/>
        <end position="23"/>
    </location>
</feature>